<name>A0A090AI77_9GAMM</name>
<dbReference type="SMART" id="SM00387">
    <property type="entry name" value="HATPase_c"/>
    <property type="match status" value="1"/>
</dbReference>
<dbReference type="PROSITE" id="PS50110">
    <property type="entry name" value="RESPONSE_REGULATORY"/>
    <property type="match status" value="1"/>
</dbReference>
<dbReference type="CDD" id="cd19920">
    <property type="entry name" value="REC_PA4781-like"/>
    <property type="match status" value="1"/>
</dbReference>
<evidence type="ECO:0000256" key="3">
    <source>
        <dbReference type="ARBA" id="ARBA00022553"/>
    </source>
</evidence>
<feature type="domain" description="Histidine kinase" evidence="11">
    <location>
        <begin position="146"/>
        <end position="362"/>
    </location>
</feature>
<dbReference type="SUPFAM" id="SSF55874">
    <property type="entry name" value="ATPase domain of HSP90 chaperone/DNA topoisomerase II/histidine kinase"/>
    <property type="match status" value="1"/>
</dbReference>
<dbReference type="HOGENOM" id="CLU_000445_114_72_6"/>
<accession>A0A090AI77</accession>
<dbReference type="Proteomes" id="UP000031623">
    <property type="component" value="Chromosome"/>
</dbReference>
<dbReference type="InterPro" id="IPR011006">
    <property type="entry name" value="CheY-like_superfamily"/>
</dbReference>
<evidence type="ECO:0000313" key="13">
    <source>
        <dbReference type="EMBL" id="BAP55072.1"/>
    </source>
</evidence>
<dbReference type="SUPFAM" id="SSF47384">
    <property type="entry name" value="Homodimeric domain of signal transducing histidine kinase"/>
    <property type="match status" value="1"/>
</dbReference>
<keyword evidence="14" id="KW-1185">Reference proteome</keyword>
<dbReference type="Pfam" id="PF00072">
    <property type="entry name" value="Response_reg"/>
    <property type="match status" value="1"/>
</dbReference>
<dbReference type="InterPro" id="IPR003594">
    <property type="entry name" value="HATPase_dom"/>
</dbReference>
<keyword evidence="8" id="KW-0238">DNA-binding</keyword>
<dbReference type="EC" id="2.7.13.3" evidence="2"/>
<dbReference type="PRINTS" id="PR00344">
    <property type="entry name" value="BCTRLSENSOR"/>
</dbReference>
<evidence type="ECO:0000256" key="8">
    <source>
        <dbReference type="ARBA" id="ARBA00023125"/>
    </source>
</evidence>
<keyword evidence="3 10" id="KW-0597">Phosphoprotein</keyword>
<dbReference type="OrthoDB" id="9816273at2"/>
<evidence type="ECO:0000256" key="6">
    <source>
        <dbReference type="ARBA" id="ARBA00023012"/>
    </source>
</evidence>
<dbReference type="SUPFAM" id="SSF52172">
    <property type="entry name" value="CheY-like"/>
    <property type="match status" value="1"/>
</dbReference>
<dbReference type="InterPro" id="IPR036890">
    <property type="entry name" value="HATPase_C_sf"/>
</dbReference>
<dbReference type="KEGG" id="tig:THII_0775"/>
<comment type="catalytic activity">
    <reaction evidence="1">
        <text>ATP + protein L-histidine = ADP + protein N-phospho-L-histidine.</text>
        <dbReference type="EC" id="2.7.13.3"/>
    </reaction>
</comment>
<dbReference type="FunFam" id="3.30.565.10:FF:000006">
    <property type="entry name" value="Sensor histidine kinase WalK"/>
    <property type="match status" value="1"/>
</dbReference>
<protein>
    <recommendedName>
        <fullName evidence="2">histidine kinase</fullName>
        <ecNumber evidence="2">2.7.13.3</ecNumber>
    </recommendedName>
</protein>
<dbReference type="PANTHER" id="PTHR43547:SF2">
    <property type="entry name" value="HYBRID SIGNAL TRANSDUCTION HISTIDINE KINASE C"/>
    <property type="match status" value="1"/>
</dbReference>
<feature type="domain" description="Response regulatory" evidence="12">
    <location>
        <begin position="1"/>
        <end position="117"/>
    </location>
</feature>
<evidence type="ECO:0000256" key="2">
    <source>
        <dbReference type="ARBA" id="ARBA00012438"/>
    </source>
</evidence>
<evidence type="ECO:0000256" key="7">
    <source>
        <dbReference type="ARBA" id="ARBA00023015"/>
    </source>
</evidence>
<dbReference type="Gene3D" id="3.40.50.2300">
    <property type="match status" value="1"/>
</dbReference>
<dbReference type="InterPro" id="IPR004358">
    <property type="entry name" value="Sig_transdc_His_kin-like_C"/>
</dbReference>
<dbReference type="EMBL" id="AP014633">
    <property type="protein sequence ID" value="BAP55072.1"/>
    <property type="molecule type" value="Genomic_DNA"/>
</dbReference>
<keyword evidence="7" id="KW-0805">Transcription regulation</keyword>
<evidence type="ECO:0000256" key="5">
    <source>
        <dbReference type="ARBA" id="ARBA00022777"/>
    </source>
</evidence>
<evidence type="ECO:0000256" key="4">
    <source>
        <dbReference type="ARBA" id="ARBA00022679"/>
    </source>
</evidence>
<dbReference type="Gene3D" id="3.30.565.10">
    <property type="entry name" value="Histidine kinase-like ATPase, C-terminal domain"/>
    <property type="match status" value="1"/>
</dbReference>
<evidence type="ECO:0000256" key="10">
    <source>
        <dbReference type="PROSITE-ProRule" id="PRU00169"/>
    </source>
</evidence>
<dbReference type="PANTHER" id="PTHR43547">
    <property type="entry name" value="TWO-COMPONENT HISTIDINE KINASE"/>
    <property type="match status" value="1"/>
</dbReference>
<keyword evidence="6" id="KW-0902">Two-component regulatory system</keyword>
<sequence>MILLVDDNLQNLKVLGNMLQETGYHLLFAKNGIQALEAVKHRKPELILLDIMMPDLDGFEVCRQLKQNVQTHDIPIIFLTARAEQEDIIKGFELGAVDYVTKPFNHKELISRVKTHLELKAAREALALKIEELQQANLTKEKLLSIISHDLVNLFNSLMNFSLLLTEPEELSVEQKNKYLLMISQSSNQGYHLLKNLLDWLRNQTGKIKAIPVTVSLKPLVERNIEFLNSLAKNKNITVSSGVDSEATVWADQNMLDTVIRNLLANAIKFTPNSGKVEITSQQQASMMEISVVDTGIGIKPEDIQQIFQGSHYTTIGTGNEKGTGIGLNLCKEFVEKNGGNISVESGVGKGSRFYVHLPLPTQP</sequence>
<gene>
    <name evidence="13" type="ORF">THII_0775</name>
</gene>
<keyword evidence="5" id="KW-0418">Kinase</keyword>
<evidence type="ECO:0000259" key="12">
    <source>
        <dbReference type="PROSITE" id="PS50110"/>
    </source>
</evidence>
<keyword evidence="9" id="KW-0804">Transcription</keyword>
<dbReference type="Pfam" id="PF02518">
    <property type="entry name" value="HATPase_c"/>
    <property type="match status" value="1"/>
</dbReference>
<proteinExistence type="predicted"/>
<dbReference type="STRING" id="40754.THII_0775"/>
<dbReference type="InterPro" id="IPR036097">
    <property type="entry name" value="HisK_dim/P_sf"/>
</dbReference>
<dbReference type="InterPro" id="IPR005467">
    <property type="entry name" value="His_kinase_dom"/>
</dbReference>
<feature type="modified residue" description="4-aspartylphosphate" evidence="10">
    <location>
        <position position="50"/>
    </location>
</feature>
<dbReference type="GO" id="GO:0000155">
    <property type="term" value="F:phosphorelay sensor kinase activity"/>
    <property type="evidence" value="ECO:0007669"/>
    <property type="project" value="InterPro"/>
</dbReference>
<keyword evidence="4" id="KW-0808">Transferase</keyword>
<dbReference type="FunFam" id="3.40.50.2300:FF:000001">
    <property type="entry name" value="DNA-binding response regulator PhoB"/>
    <property type="match status" value="1"/>
</dbReference>
<dbReference type="AlphaFoldDB" id="A0A090AI77"/>
<evidence type="ECO:0000256" key="1">
    <source>
        <dbReference type="ARBA" id="ARBA00000085"/>
    </source>
</evidence>
<organism evidence="13 14">
    <name type="scientific">Thioploca ingrica</name>
    <dbReference type="NCBI Taxonomy" id="40754"/>
    <lineage>
        <taxon>Bacteria</taxon>
        <taxon>Pseudomonadati</taxon>
        <taxon>Pseudomonadota</taxon>
        <taxon>Gammaproteobacteria</taxon>
        <taxon>Thiotrichales</taxon>
        <taxon>Thiotrichaceae</taxon>
        <taxon>Thioploca</taxon>
    </lineage>
</organism>
<reference evidence="13 14" key="1">
    <citation type="journal article" date="2014" name="ISME J.">
        <title>Ecophysiology of Thioploca ingrica as revealed by the complete genome sequence supplemented with proteomic evidence.</title>
        <authorList>
            <person name="Kojima H."/>
            <person name="Ogura Y."/>
            <person name="Yamamoto N."/>
            <person name="Togashi T."/>
            <person name="Mori H."/>
            <person name="Watanabe T."/>
            <person name="Nemoto F."/>
            <person name="Kurokawa K."/>
            <person name="Hayashi T."/>
            <person name="Fukui M."/>
        </authorList>
    </citation>
    <scope>NUCLEOTIDE SEQUENCE [LARGE SCALE GENOMIC DNA]</scope>
</reference>
<dbReference type="GO" id="GO:0003677">
    <property type="term" value="F:DNA binding"/>
    <property type="evidence" value="ECO:0007669"/>
    <property type="project" value="UniProtKB-KW"/>
</dbReference>
<dbReference type="PROSITE" id="PS50109">
    <property type="entry name" value="HIS_KIN"/>
    <property type="match status" value="1"/>
</dbReference>
<evidence type="ECO:0000313" key="14">
    <source>
        <dbReference type="Proteomes" id="UP000031623"/>
    </source>
</evidence>
<dbReference type="Gene3D" id="1.10.287.130">
    <property type="match status" value="1"/>
</dbReference>
<dbReference type="SMART" id="SM00448">
    <property type="entry name" value="REC"/>
    <property type="match status" value="1"/>
</dbReference>
<evidence type="ECO:0000256" key="9">
    <source>
        <dbReference type="ARBA" id="ARBA00023163"/>
    </source>
</evidence>
<dbReference type="InterPro" id="IPR001789">
    <property type="entry name" value="Sig_transdc_resp-reg_receiver"/>
</dbReference>
<evidence type="ECO:0000259" key="11">
    <source>
        <dbReference type="PROSITE" id="PS50109"/>
    </source>
</evidence>
<dbReference type="GO" id="GO:0005886">
    <property type="term" value="C:plasma membrane"/>
    <property type="evidence" value="ECO:0007669"/>
    <property type="project" value="UniProtKB-ARBA"/>
</dbReference>